<dbReference type="Proteomes" id="UP000784294">
    <property type="component" value="Unassembled WGS sequence"/>
</dbReference>
<organism evidence="1 2">
    <name type="scientific">Protopolystoma xenopodis</name>
    <dbReference type="NCBI Taxonomy" id="117903"/>
    <lineage>
        <taxon>Eukaryota</taxon>
        <taxon>Metazoa</taxon>
        <taxon>Spiralia</taxon>
        <taxon>Lophotrochozoa</taxon>
        <taxon>Platyhelminthes</taxon>
        <taxon>Monogenea</taxon>
        <taxon>Polyopisthocotylea</taxon>
        <taxon>Polystomatidea</taxon>
        <taxon>Polystomatidae</taxon>
        <taxon>Protopolystoma</taxon>
    </lineage>
</organism>
<dbReference type="AlphaFoldDB" id="A0A3S5CER1"/>
<accession>A0A3S5CER1</accession>
<reference evidence="1" key="1">
    <citation type="submission" date="2018-11" db="EMBL/GenBank/DDBJ databases">
        <authorList>
            <consortium name="Pathogen Informatics"/>
        </authorList>
    </citation>
    <scope>NUCLEOTIDE SEQUENCE</scope>
</reference>
<evidence type="ECO:0000313" key="2">
    <source>
        <dbReference type="Proteomes" id="UP000784294"/>
    </source>
</evidence>
<gene>
    <name evidence="1" type="ORF">PXEA_LOCUS8686</name>
</gene>
<comment type="caution">
    <text evidence="1">The sequence shown here is derived from an EMBL/GenBank/DDBJ whole genome shotgun (WGS) entry which is preliminary data.</text>
</comment>
<keyword evidence="2" id="KW-1185">Reference proteome</keyword>
<evidence type="ECO:0000313" key="1">
    <source>
        <dbReference type="EMBL" id="VEL15246.1"/>
    </source>
</evidence>
<name>A0A3S5CER1_9PLAT</name>
<protein>
    <submittedName>
        <fullName evidence="1">Uncharacterized protein</fullName>
    </submittedName>
</protein>
<proteinExistence type="predicted"/>
<dbReference type="EMBL" id="CAAALY010023941">
    <property type="protein sequence ID" value="VEL15246.1"/>
    <property type="molecule type" value="Genomic_DNA"/>
</dbReference>
<sequence length="102" mass="11193">MLFLELRDHLTLRQVLPGPLSVPPVLFSQTGSPQTEAGLLVNAKLARHTDSSPDSGKSNKGGWNEMFVFLADWLQRLPTEVLPNTLHVTGPFNSTSATHFIV</sequence>